<dbReference type="InterPro" id="IPR001173">
    <property type="entry name" value="Glyco_trans_2-like"/>
</dbReference>
<dbReference type="EMBL" id="LWQT01000055">
    <property type="protein sequence ID" value="OAN50295.1"/>
    <property type="molecule type" value="Genomic_DNA"/>
</dbReference>
<keyword evidence="3" id="KW-1185">Reference proteome</keyword>
<dbReference type="PANTHER" id="PTHR48090:SF7">
    <property type="entry name" value="RFBJ PROTEIN"/>
    <property type="match status" value="1"/>
</dbReference>
<dbReference type="Proteomes" id="UP000078428">
    <property type="component" value="Unassembled WGS sequence"/>
</dbReference>
<evidence type="ECO:0000313" key="3">
    <source>
        <dbReference type="Proteomes" id="UP000078428"/>
    </source>
</evidence>
<name>A0A178MQE0_9PROT</name>
<evidence type="ECO:0000259" key="1">
    <source>
        <dbReference type="Pfam" id="PF00535"/>
    </source>
</evidence>
<dbReference type="SUPFAM" id="SSF53448">
    <property type="entry name" value="Nucleotide-diphospho-sugar transferases"/>
    <property type="match status" value="1"/>
</dbReference>
<dbReference type="RefSeq" id="WP_068492719.1">
    <property type="nucleotide sequence ID" value="NZ_LWQT01000055.1"/>
</dbReference>
<dbReference type="CDD" id="cd04179">
    <property type="entry name" value="DPM_DPG-synthase_like"/>
    <property type="match status" value="1"/>
</dbReference>
<accession>A0A178MQE0</accession>
<sequence>MTAELDIVIPVYNEGANILAAMTALKREVRTPFRVLICYDMDEDNTLPALATLPPGELDIAYIKNPERGPHAAVRAGLDASTAPLVLVYMADDDYNADIVDKMVAKAHEGFQVVAASRFVPGGCMVGCSPVKEIITKVGAFSLYHIAGAKVHDPTNAFRLFTRQVLDSVVIESRLGFTFSVELLVKSVRLGWPVTEVAAKWFERGDKPSRFQVFRWLPRYLYWLFYAMETRYLFKGPGSVPLKTARR</sequence>
<comment type="caution">
    <text evidence="2">The sequence shown here is derived from an EMBL/GenBank/DDBJ whole genome shotgun (WGS) entry which is preliminary data.</text>
</comment>
<protein>
    <recommendedName>
        <fullName evidence="1">Glycosyltransferase 2-like domain-containing protein</fullName>
    </recommendedName>
</protein>
<dbReference type="AlphaFoldDB" id="A0A178MQE0"/>
<dbReference type="InterPro" id="IPR029044">
    <property type="entry name" value="Nucleotide-diphossugar_trans"/>
</dbReference>
<dbReference type="Pfam" id="PF00535">
    <property type="entry name" value="Glycos_transf_2"/>
    <property type="match status" value="1"/>
</dbReference>
<dbReference type="Gene3D" id="3.90.550.10">
    <property type="entry name" value="Spore Coat Polysaccharide Biosynthesis Protein SpsA, Chain A"/>
    <property type="match status" value="1"/>
</dbReference>
<feature type="domain" description="Glycosyltransferase 2-like" evidence="1">
    <location>
        <begin position="7"/>
        <end position="168"/>
    </location>
</feature>
<dbReference type="OrthoDB" id="9811222at2"/>
<proteinExistence type="predicted"/>
<dbReference type="InterPro" id="IPR050256">
    <property type="entry name" value="Glycosyltransferase_2"/>
</dbReference>
<gene>
    <name evidence="2" type="ORF">A6A04_02535</name>
</gene>
<evidence type="ECO:0000313" key="2">
    <source>
        <dbReference type="EMBL" id="OAN50295.1"/>
    </source>
</evidence>
<dbReference type="STRING" id="1285242.A6A04_02535"/>
<dbReference type="PANTHER" id="PTHR48090">
    <property type="entry name" value="UNDECAPRENYL-PHOSPHATE 4-DEOXY-4-FORMAMIDO-L-ARABINOSE TRANSFERASE-RELATED"/>
    <property type="match status" value="1"/>
</dbReference>
<reference evidence="2 3" key="1">
    <citation type="submission" date="2016-04" db="EMBL/GenBank/DDBJ databases">
        <title>Draft genome sequence of freshwater magnetotactic bacteria Magnetospirillum marisnigri SP-1 and Magnetospirillum moscoviense BB-1.</title>
        <authorList>
            <person name="Koziaeva V."/>
            <person name="Dziuba M.V."/>
            <person name="Ivanov T.M."/>
            <person name="Kuznetsov B."/>
            <person name="Grouzdev D.S."/>
        </authorList>
    </citation>
    <scope>NUCLEOTIDE SEQUENCE [LARGE SCALE GENOMIC DNA]</scope>
    <source>
        <strain evidence="2 3">SP-1</strain>
    </source>
</reference>
<organism evidence="2 3">
    <name type="scientific">Paramagnetospirillum marisnigri</name>
    <dbReference type="NCBI Taxonomy" id="1285242"/>
    <lineage>
        <taxon>Bacteria</taxon>
        <taxon>Pseudomonadati</taxon>
        <taxon>Pseudomonadota</taxon>
        <taxon>Alphaproteobacteria</taxon>
        <taxon>Rhodospirillales</taxon>
        <taxon>Magnetospirillaceae</taxon>
        <taxon>Paramagnetospirillum</taxon>
    </lineage>
</organism>